<feature type="transmembrane region" description="Helical" evidence="1">
    <location>
        <begin position="12"/>
        <end position="36"/>
    </location>
</feature>
<dbReference type="RefSeq" id="WP_012518327.1">
    <property type="nucleotide sequence ID" value="NC_011138.3"/>
</dbReference>
<dbReference type="AlphaFoldDB" id="F2GB95"/>
<dbReference type="HOGENOM" id="CLU_2679531_0_0_6"/>
<dbReference type="Proteomes" id="UP000001870">
    <property type="component" value="Chromosome"/>
</dbReference>
<reference evidence="2 3" key="1">
    <citation type="journal article" date="2008" name="ISME J.">
        <title>Comparative genomics of two ecotypes of the marine planktonic copiotroph Alteromonas macleodii suggests alternative lifestyles associated with different kinds of particulate organic matter.</title>
        <authorList>
            <person name="Ivars-Martinez E."/>
            <person name="Martin-Cuadrado A.B."/>
            <person name="D'Auria G."/>
            <person name="Mira A."/>
            <person name="Ferriera S."/>
            <person name="Johnson J."/>
            <person name="Friedman R."/>
            <person name="Rodriguez-Valera F."/>
        </authorList>
    </citation>
    <scope>NUCLEOTIDE SEQUENCE [LARGE SCALE GENOMIC DNA]</scope>
    <source>
        <strain evidence="3">DSM 17117 / CIP 110805 / LMG 28347 / Deep ecotype</strain>
    </source>
</reference>
<reference evidence="2 3" key="2">
    <citation type="journal article" date="2015" name="Antonie Van Leeuwenhoek">
        <title>Ecophysiological diversity of a novel member of the genus Alteromonas, and description of Alteromonas mediterranea sp. nov.</title>
        <authorList>
            <person name="Ivanova E.P."/>
            <person name="Lopez-Perez M."/>
            <person name="Zabalos M."/>
            <person name="Nguyen S.H."/>
            <person name="Webb H.K."/>
            <person name="Ryan J."/>
            <person name="Lagutin K."/>
            <person name="Vyssotski M."/>
            <person name="Crawford R.J."/>
            <person name="Rodriguez-Valera F."/>
        </authorList>
    </citation>
    <scope>NUCLEOTIDE SEQUENCE [LARGE SCALE GENOMIC DNA]</scope>
    <source>
        <strain evidence="3">DSM 17117 / CIP 110805 / LMG 28347 / Deep ecotype</strain>
    </source>
</reference>
<protein>
    <submittedName>
        <fullName evidence="2">Uncharacterized protein</fullName>
    </submittedName>
</protein>
<proteinExistence type="predicted"/>
<organism evidence="2 3">
    <name type="scientific">Alteromonas mediterranea (strain DSM 17117 / CIP 110805 / LMG 28347 / Deep ecotype)</name>
    <dbReference type="NCBI Taxonomy" id="1774373"/>
    <lineage>
        <taxon>Bacteria</taxon>
        <taxon>Pseudomonadati</taxon>
        <taxon>Pseudomonadota</taxon>
        <taxon>Gammaproteobacteria</taxon>
        <taxon>Alteromonadales</taxon>
        <taxon>Alteromonadaceae</taxon>
        <taxon>Alteromonas/Salinimonas group</taxon>
        <taxon>Alteromonas</taxon>
    </lineage>
</organism>
<feature type="transmembrane region" description="Helical" evidence="1">
    <location>
        <begin position="56"/>
        <end position="74"/>
    </location>
</feature>
<keyword evidence="1" id="KW-0812">Transmembrane</keyword>
<sequence length="76" mass="8546">MEDVLEPLGRFLLRILNWIVVEAIIEFVLKGTGHVVLKLLTFGNYPRTGRDEGRTIAVGFVSLIVVFVCLVLIAEY</sequence>
<evidence type="ECO:0000313" key="2">
    <source>
        <dbReference type="EMBL" id="AEA98001.1"/>
    </source>
</evidence>
<keyword evidence="3" id="KW-1185">Reference proteome</keyword>
<name>F2GB95_ALTMD</name>
<dbReference type="EMBL" id="CP001103">
    <property type="protein sequence ID" value="AEA98001.1"/>
    <property type="molecule type" value="Genomic_DNA"/>
</dbReference>
<accession>F2GB95</accession>
<dbReference type="KEGG" id="amc:MADE_1009315"/>
<evidence type="ECO:0000313" key="3">
    <source>
        <dbReference type="Proteomes" id="UP000001870"/>
    </source>
</evidence>
<keyword evidence="1" id="KW-0472">Membrane</keyword>
<gene>
    <name evidence="2" type="ordered locus">MADE_1009315</name>
</gene>
<evidence type="ECO:0000256" key="1">
    <source>
        <dbReference type="SAM" id="Phobius"/>
    </source>
</evidence>
<keyword evidence="1" id="KW-1133">Transmembrane helix</keyword>